<organism evidence="9 10">
    <name type="scientific">Hypsibius exemplaris</name>
    <name type="common">Freshwater tardigrade</name>
    <dbReference type="NCBI Taxonomy" id="2072580"/>
    <lineage>
        <taxon>Eukaryota</taxon>
        <taxon>Metazoa</taxon>
        <taxon>Ecdysozoa</taxon>
        <taxon>Tardigrada</taxon>
        <taxon>Eutardigrada</taxon>
        <taxon>Parachela</taxon>
        <taxon>Hypsibioidea</taxon>
        <taxon>Hypsibiidae</taxon>
        <taxon>Hypsibius</taxon>
    </lineage>
</organism>
<evidence type="ECO:0000256" key="5">
    <source>
        <dbReference type="ARBA" id="ARBA00022692"/>
    </source>
</evidence>
<dbReference type="OrthoDB" id="2526284at2759"/>
<evidence type="ECO:0000256" key="1">
    <source>
        <dbReference type="ARBA" id="ARBA00004167"/>
    </source>
</evidence>
<keyword evidence="4 8" id="KW-0808">Transferase</keyword>
<dbReference type="GO" id="GO:0016757">
    <property type="term" value="F:glycosyltransferase activity"/>
    <property type="evidence" value="ECO:0007669"/>
    <property type="project" value="UniProtKB-UniRule"/>
</dbReference>
<evidence type="ECO:0000313" key="10">
    <source>
        <dbReference type="Proteomes" id="UP000192578"/>
    </source>
</evidence>
<proteinExistence type="inferred from homology"/>
<comment type="subcellular location">
    <subcellularLocation>
        <location evidence="1">Membrane</location>
        <topology evidence="1">Single-pass membrane protein</topology>
    </subcellularLocation>
</comment>
<dbReference type="GO" id="GO:0005737">
    <property type="term" value="C:cytoplasm"/>
    <property type="evidence" value="ECO:0007669"/>
    <property type="project" value="TreeGrafter"/>
</dbReference>
<gene>
    <name evidence="9" type="ORF">BV898_04519</name>
</gene>
<dbReference type="Pfam" id="PF01697">
    <property type="entry name" value="Glyco_transf_92"/>
    <property type="match status" value="1"/>
</dbReference>
<dbReference type="GO" id="GO:0016020">
    <property type="term" value="C:membrane"/>
    <property type="evidence" value="ECO:0007669"/>
    <property type="project" value="UniProtKB-SubCell"/>
</dbReference>
<comment type="caution">
    <text evidence="9">The sequence shown here is derived from an EMBL/GenBank/DDBJ whole genome shotgun (WGS) entry which is preliminary data.</text>
</comment>
<keyword evidence="10" id="KW-1185">Reference proteome</keyword>
<dbReference type="Proteomes" id="UP000192578">
    <property type="component" value="Unassembled WGS sequence"/>
</dbReference>
<dbReference type="EMBL" id="MTYJ01000022">
    <property type="protein sequence ID" value="OQV21619.1"/>
    <property type="molecule type" value="Genomic_DNA"/>
</dbReference>
<keyword evidence="5" id="KW-0812">Transmembrane</keyword>
<evidence type="ECO:0000256" key="7">
    <source>
        <dbReference type="ARBA" id="ARBA00023136"/>
    </source>
</evidence>
<evidence type="ECO:0000256" key="3">
    <source>
        <dbReference type="ARBA" id="ARBA00022676"/>
    </source>
</evidence>
<accession>A0A1W0X2D7</accession>
<evidence type="ECO:0000256" key="8">
    <source>
        <dbReference type="RuleBase" id="RU366017"/>
    </source>
</evidence>
<dbReference type="AlphaFoldDB" id="A0A1W0X2D7"/>
<dbReference type="PANTHER" id="PTHR21461:SF69">
    <property type="entry name" value="GLYCOSYLTRANSFERASE FAMILY 92 PROTEIN"/>
    <property type="match status" value="1"/>
</dbReference>
<evidence type="ECO:0000256" key="2">
    <source>
        <dbReference type="ARBA" id="ARBA00007647"/>
    </source>
</evidence>
<name>A0A1W0X2D7_HYPEX</name>
<evidence type="ECO:0000256" key="4">
    <source>
        <dbReference type="ARBA" id="ARBA00022679"/>
    </source>
</evidence>
<comment type="similarity">
    <text evidence="2 8">Belongs to the glycosyltransferase 92 family.</text>
</comment>
<evidence type="ECO:0000256" key="6">
    <source>
        <dbReference type="ARBA" id="ARBA00022989"/>
    </source>
</evidence>
<keyword evidence="6" id="KW-1133">Transmembrane helix</keyword>
<dbReference type="InterPro" id="IPR008166">
    <property type="entry name" value="Glyco_transf_92"/>
</dbReference>
<protein>
    <recommendedName>
        <fullName evidence="8">Glycosyltransferase family 92 protein</fullName>
        <ecNumber evidence="8">2.4.1.-</ecNumber>
    </recommendedName>
</protein>
<sequence length="499" mass="56846">MPLPAIFALQRQWSILLPSLRTGLIYLTLCGTSLILLSSPVLRSLIPRPISRYLTLGQTSQPIDWYATRFLDERLPVRPKPQLRKWNILACAMVHNEAAYLAEWLEHHRLQGVQHFVLYDYRSTDLLVYYPMFYEDLGVTDLISIIPAKFVPRELRDEKNREADRRLNKHYAMIDCYMRHRNLTEWIVMMEVSQFLYSSNHNSTGMFVKELQKRAVGEGRDLAVIATAAVTYGPAPNVSTVFDSWITPNANTGGVDFYYEPVAGSFDTFPLLTESNPFRAQHEDLGLNFQPCVEAEGCRQSNAPVVIVRATRCQVNNVTDCIFNAPYKKPISVPEGTLTPNARDLMVKNYPWRPRNLSPPHDSLPVDLPDLAKVPSWFSAVLDENAQRQADILRKRIMKMKPRVFRSVGRECVPEAVKTGQQVLCPVTHPYPFGEVGVKFLRECCRTDRDRQGLQLRVNSTSCWDGQKVPCVDPSHMAPWIHRSCCVNTEGIRAPVADS</sequence>
<keyword evidence="3 8" id="KW-0328">Glycosyltransferase</keyword>
<evidence type="ECO:0000313" key="9">
    <source>
        <dbReference type="EMBL" id="OQV21619.1"/>
    </source>
</evidence>
<dbReference type="PANTHER" id="PTHR21461">
    <property type="entry name" value="GLYCOSYLTRANSFERASE FAMILY 92 PROTEIN"/>
    <property type="match status" value="1"/>
</dbReference>
<reference evidence="10" key="1">
    <citation type="submission" date="2017-01" db="EMBL/GenBank/DDBJ databases">
        <title>Comparative genomics of anhydrobiosis in the tardigrade Hypsibius dujardini.</title>
        <authorList>
            <person name="Yoshida Y."/>
            <person name="Koutsovoulos G."/>
            <person name="Laetsch D."/>
            <person name="Stevens L."/>
            <person name="Kumar S."/>
            <person name="Horikawa D."/>
            <person name="Ishino K."/>
            <person name="Komine S."/>
            <person name="Tomita M."/>
            <person name="Blaxter M."/>
            <person name="Arakawa K."/>
        </authorList>
    </citation>
    <scope>NUCLEOTIDE SEQUENCE [LARGE SCALE GENOMIC DNA]</scope>
    <source>
        <strain evidence="10">Z151</strain>
    </source>
</reference>
<keyword evidence="7" id="KW-0472">Membrane</keyword>
<dbReference type="EC" id="2.4.1.-" evidence="8"/>